<dbReference type="InterPro" id="IPR011010">
    <property type="entry name" value="DNA_brk_join_enz"/>
</dbReference>
<comment type="caution">
    <text evidence="3">The sequence shown here is derived from an EMBL/GenBank/DDBJ whole genome shotgun (WGS) entry which is preliminary data.</text>
</comment>
<sequence length="80" mass="9232">EEEVAAKKEKREPVMIPRFSCHIFRHTFASRFCENETNIKVIQEVMGHADVSTTMNIYAEANPDVTKSVIEKLSKNMDIF</sequence>
<protein>
    <submittedName>
        <fullName evidence="3">Protein containing Integrase, catalytic core, phage domain protein</fullName>
    </submittedName>
</protein>
<dbReference type="GO" id="GO:0006310">
    <property type="term" value="P:DNA recombination"/>
    <property type="evidence" value="ECO:0007669"/>
    <property type="project" value="UniProtKB-KW"/>
</dbReference>
<evidence type="ECO:0000259" key="2">
    <source>
        <dbReference type="PROSITE" id="PS51898"/>
    </source>
</evidence>
<dbReference type="EMBL" id="AJWZ01011178">
    <property type="protein sequence ID" value="EKC46250.1"/>
    <property type="molecule type" value="Genomic_DNA"/>
</dbReference>
<feature type="domain" description="Tyr recombinase" evidence="2">
    <location>
        <begin position="1"/>
        <end position="71"/>
    </location>
</feature>
<name>K1RXU1_9ZZZZ</name>
<gene>
    <name evidence="3" type="ORF">OBE_16365</name>
</gene>
<keyword evidence="1" id="KW-0233">DNA recombination</keyword>
<reference evidence="3" key="1">
    <citation type="journal article" date="2013" name="Environ. Microbiol.">
        <title>Microbiota from the distal guts of lean and obese adolescents exhibit partial functional redundancy besides clear differences in community structure.</title>
        <authorList>
            <person name="Ferrer M."/>
            <person name="Ruiz A."/>
            <person name="Lanza F."/>
            <person name="Haange S.B."/>
            <person name="Oberbach A."/>
            <person name="Till H."/>
            <person name="Bargiela R."/>
            <person name="Campoy C."/>
            <person name="Segura M.T."/>
            <person name="Richter M."/>
            <person name="von Bergen M."/>
            <person name="Seifert J."/>
            <person name="Suarez A."/>
        </authorList>
    </citation>
    <scope>NUCLEOTIDE SEQUENCE</scope>
</reference>
<dbReference type="InterPro" id="IPR013762">
    <property type="entry name" value="Integrase-like_cat_sf"/>
</dbReference>
<feature type="non-terminal residue" evidence="3">
    <location>
        <position position="1"/>
    </location>
</feature>
<organism evidence="3">
    <name type="scientific">human gut metagenome</name>
    <dbReference type="NCBI Taxonomy" id="408170"/>
    <lineage>
        <taxon>unclassified sequences</taxon>
        <taxon>metagenomes</taxon>
        <taxon>organismal metagenomes</taxon>
    </lineage>
</organism>
<proteinExistence type="predicted"/>
<dbReference type="GO" id="GO:0003677">
    <property type="term" value="F:DNA binding"/>
    <property type="evidence" value="ECO:0007669"/>
    <property type="project" value="InterPro"/>
</dbReference>
<dbReference type="Gene3D" id="1.10.443.10">
    <property type="entry name" value="Intergrase catalytic core"/>
    <property type="match status" value="1"/>
</dbReference>
<dbReference type="Pfam" id="PF00589">
    <property type="entry name" value="Phage_integrase"/>
    <property type="match status" value="1"/>
</dbReference>
<dbReference type="GO" id="GO:0015074">
    <property type="term" value="P:DNA integration"/>
    <property type="evidence" value="ECO:0007669"/>
    <property type="project" value="InterPro"/>
</dbReference>
<dbReference type="SUPFAM" id="SSF56349">
    <property type="entry name" value="DNA breaking-rejoining enzymes"/>
    <property type="match status" value="1"/>
</dbReference>
<dbReference type="AlphaFoldDB" id="K1RXU1"/>
<dbReference type="PROSITE" id="PS51898">
    <property type="entry name" value="TYR_RECOMBINASE"/>
    <property type="match status" value="1"/>
</dbReference>
<accession>K1RXU1</accession>
<dbReference type="InterPro" id="IPR002104">
    <property type="entry name" value="Integrase_catalytic"/>
</dbReference>
<evidence type="ECO:0000313" key="3">
    <source>
        <dbReference type="EMBL" id="EKC46250.1"/>
    </source>
</evidence>
<evidence type="ECO:0000256" key="1">
    <source>
        <dbReference type="ARBA" id="ARBA00023172"/>
    </source>
</evidence>